<dbReference type="KEGG" id="rsu:NHU_00535"/>
<sequence length="266" mass="26885">MARVLIVSSYVASGHVGLSAATAVLQALGHEVTALPSVVLSNHLGWPHAAGGPLPAGELREMTAALRENGLLAGHDAVLIGYLPSPEHVAFAADLVAELRAAGPAPRIVIDPILGDAPGGLYVPVAVAEAVRARLVPLADTMTPNHFELSWLAGRALSELEATAGAAAALAPEVLVTSPPLGPETTGVLAVRGAQRALFRTLRRGSVPHGVGDAFAAMIAAGLAPGEALGRLDALVLCSIGAPCLAIASAAPRWISAPAIRSEPHP</sequence>
<keyword evidence="2" id="KW-0808">Transferase</keyword>
<evidence type="ECO:0000313" key="8">
    <source>
        <dbReference type="Proteomes" id="UP000064912"/>
    </source>
</evidence>
<dbReference type="Pfam" id="PF08543">
    <property type="entry name" value="Phos_pyr_kin"/>
    <property type="match status" value="1"/>
</dbReference>
<dbReference type="EC" id="2.7.1.35" evidence="1"/>
<protein>
    <recommendedName>
        <fullName evidence="1">pyridoxal kinase</fullName>
        <ecNumber evidence="1">2.7.1.35</ecNumber>
    </recommendedName>
</protein>
<dbReference type="SUPFAM" id="SSF53613">
    <property type="entry name" value="Ribokinase-like"/>
    <property type="match status" value="1"/>
</dbReference>
<evidence type="ECO:0000259" key="6">
    <source>
        <dbReference type="Pfam" id="PF08543"/>
    </source>
</evidence>
<evidence type="ECO:0000256" key="1">
    <source>
        <dbReference type="ARBA" id="ARBA00012104"/>
    </source>
</evidence>
<keyword evidence="4 7" id="KW-0418">Kinase</keyword>
<keyword evidence="3" id="KW-0547">Nucleotide-binding</keyword>
<dbReference type="AlphaFoldDB" id="A0A0D6AZ48"/>
<gene>
    <name evidence="7" type="ORF">NHU_00535</name>
</gene>
<dbReference type="GO" id="GO:0009443">
    <property type="term" value="P:pyridoxal 5'-phosphate salvage"/>
    <property type="evidence" value="ECO:0007669"/>
    <property type="project" value="InterPro"/>
</dbReference>
<dbReference type="PANTHER" id="PTHR10534:SF2">
    <property type="entry name" value="PYRIDOXAL KINASE"/>
    <property type="match status" value="1"/>
</dbReference>
<dbReference type="Gene3D" id="3.40.1190.20">
    <property type="match status" value="1"/>
</dbReference>
<evidence type="ECO:0000256" key="4">
    <source>
        <dbReference type="ARBA" id="ARBA00022777"/>
    </source>
</evidence>
<dbReference type="Proteomes" id="UP000064912">
    <property type="component" value="Chromosome"/>
</dbReference>
<dbReference type="eggNOG" id="COG2240">
    <property type="taxonomic scope" value="Bacteria"/>
</dbReference>
<dbReference type="GO" id="GO:0005524">
    <property type="term" value="F:ATP binding"/>
    <property type="evidence" value="ECO:0007669"/>
    <property type="project" value="UniProtKB-KW"/>
</dbReference>
<dbReference type="EMBL" id="AP014800">
    <property type="protein sequence ID" value="BAQ67704.1"/>
    <property type="molecule type" value="Genomic_DNA"/>
</dbReference>
<name>A0A0D6AZ48_RHOSU</name>
<dbReference type="InterPro" id="IPR004625">
    <property type="entry name" value="PyrdxlKinase"/>
</dbReference>
<dbReference type="GO" id="GO:0005829">
    <property type="term" value="C:cytosol"/>
    <property type="evidence" value="ECO:0007669"/>
    <property type="project" value="TreeGrafter"/>
</dbReference>
<accession>A0A0D6AZ48</accession>
<keyword evidence="5" id="KW-0067">ATP-binding</keyword>
<organism evidence="7 8">
    <name type="scientific">Rhodovulum sulfidophilum</name>
    <name type="common">Rhodobacter sulfidophilus</name>
    <dbReference type="NCBI Taxonomy" id="35806"/>
    <lineage>
        <taxon>Bacteria</taxon>
        <taxon>Pseudomonadati</taxon>
        <taxon>Pseudomonadota</taxon>
        <taxon>Alphaproteobacteria</taxon>
        <taxon>Rhodobacterales</taxon>
        <taxon>Paracoccaceae</taxon>
        <taxon>Rhodovulum</taxon>
    </lineage>
</organism>
<evidence type="ECO:0000256" key="3">
    <source>
        <dbReference type="ARBA" id="ARBA00022741"/>
    </source>
</evidence>
<dbReference type="PATRIC" id="fig|35806.4.peg.550"/>
<dbReference type="InterPro" id="IPR029056">
    <property type="entry name" value="Ribokinase-like"/>
</dbReference>
<reference evidence="7 8" key="1">
    <citation type="submission" date="2015-02" db="EMBL/GenBank/DDBJ databases">
        <title>Genome sequene of Rhodovulum sulfidophilum DSM 2351.</title>
        <authorList>
            <person name="Nagao N."/>
        </authorList>
    </citation>
    <scope>NUCLEOTIDE SEQUENCE [LARGE SCALE GENOMIC DNA]</scope>
    <source>
        <strain evidence="7 8">DSM 2351</strain>
    </source>
</reference>
<proteinExistence type="predicted"/>
<dbReference type="PANTHER" id="PTHR10534">
    <property type="entry name" value="PYRIDOXAL KINASE"/>
    <property type="match status" value="1"/>
</dbReference>
<evidence type="ECO:0000256" key="5">
    <source>
        <dbReference type="ARBA" id="ARBA00022840"/>
    </source>
</evidence>
<evidence type="ECO:0000313" key="7">
    <source>
        <dbReference type="EMBL" id="BAQ67704.1"/>
    </source>
</evidence>
<dbReference type="InterPro" id="IPR013749">
    <property type="entry name" value="PM/HMP-P_kinase-1"/>
</dbReference>
<feature type="domain" description="Pyridoxamine kinase/Phosphomethylpyrimidine kinase" evidence="6">
    <location>
        <begin position="74"/>
        <end position="229"/>
    </location>
</feature>
<evidence type="ECO:0000256" key="2">
    <source>
        <dbReference type="ARBA" id="ARBA00022679"/>
    </source>
</evidence>
<dbReference type="CDD" id="cd01173">
    <property type="entry name" value="pyridoxal_pyridoxamine_kinase"/>
    <property type="match status" value="1"/>
</dbReference>
<dbReference type="GO" id="GO:0008478">
    <property type="term" value="F:pyridoxal kinase activity"/>
    <property type="evidence" value="ECO:0007669"/>
    <property type="project" value="UniProtKB-EC"/>
</dbReference>